<dbReference type="GeneID" id="8439014"/>
<dbReference type="HOGENOM" id="CLU_2499562_0_0_1"/>
<proteinExistence type="predicted"/>
<dbReference type="OrthoDB" id="4193337at2759"/>
<dbReference type="Gene3D" id="3.30.460.40">
    <property type="match status" value="1"/>
</dbReference>
<keyword evidence="3" id="KW-1185">Reference proteome</keyword>
<evidence type="ECO:0000313" key="3">
    <source>
        <dbReference type="Proteomes" id="UP000002058"/>
    </source>
</evidence>
<dbReference type="AlphaFoldDB" id="C4JNJ7"/>
<dbReference type="KEGG" id="ure:UREG_02995"/>
<evidence type="ECO:0000313" key="2">
    <source>
        <dbReference type="EMBL" id="EEP78150.1"/>
    </source>
</evidence>
<organism evidence="2 3">
    <name type="scientific">Uncinocarpus reesii (strain UAMH 1704)</name>
    <dbReference type="NCBI Taxonomy" id="336963"/>
    <lineage>
        <taxon>Eukaryota</taxon>
        <taxon>Fungi</taxon>
        <taxon>Dikarya</taxon>
        <taxon>Ascomycota</taxon>
        <taxon>Pezizomycotina</taxon>
        <taxon>Eurotiomycetes</taxon>
        <taxon>Eurotiomycetidae</taxon>
        <taxon>Onygenales</taxon>
        <taxon>Onygenaceae</taxon>
        <taxon>Uncinocarpus</taxon>
    </lineage>
</organism>
<evidence type="ECO:0000256" key="1">
    <source>
        <dbReference type="SAM" id="MobiDB-lite"/>
    </source>
</evidence>
<protein>
    <submittedName>
        <fullName evidence="2">Uncharacterized protein</fullName>
    </submittedName>
</protein>
<accession>C4JNJ7</accession>
<dbReference type="InterPro" id="IPR043519">
    <property type="entry name" value="NT_sf"/>
</dbReference>
<dbReference type="VEuPathDB" id="FungiDB:UREG_02995"/>
<dbReference type="OMA" id="FAMLCHG"/>
<reference evidence="3" key="1">
    <citation type="journal article" date="2009" name="Genome Res.">
        <title>Comparative genomic analyses of the human fungal pathogens Coccidioides and their relatives.</title>
        <authorList>
            <person name="Sharpton T.J."/>
            <person name="Stajich J.E."/>
            <person name="Rounsley S.D."/>
            <person name="Gardner M.J."/>
            <person name="Wortman J.R."/>
            <person name="Jordar V.S."/>
            <person name="Maiti R."/>
            <person name="Kodira C.D."/>
            <person name="Neafsey D.E."/>
            <person name="Zeng Q."/>
            <person name="Hung C.-Y."/>
            <person name="McMahan C."/>
            <person name="Muszewska A."/>
            <person name="Grynberg M."/>
            <person name="Mandel M.A."/>
            <person name="Kellner E.M."/>
            <person name="Barker B.M."/>
            <person name="Galgiani J.N."/>
            <person name="Orbach M.J."/>
            <person name="Kirkland T.N."/>
            <person name="Cole G.T."/>
            <person name="Henn M.R."/>
            <person name="Birren B.W."/>
            <person name="Taylor J.W."/>
        </authorList>
    </citation>
    <scope>NUCLEOTIDE SEQUENCE [LARGE SCALE GENOMIC DNA]</scope>
    <source>
        <strain evidence="3">UAMH 1704</strain>
    </source>
</reference>
<sequence>MASKYNLIDYDPEEERDKDPNGAPLDNLISAADYMRDLLCTHGVKFAVMGGFAMLCHGSSRTTRDIDIVVDASMSRLWQLLEPEPR</sequence>
<dbReference type="Pfam" id="PF08843">
    <property type="entry name" value="AbiEii"/>
    <property type="match status" value="1"/>
</dbReference>
<dbReference type="EMBL" id="CH476616">
    <property type="protein sequence ID" value="EEP78150.1"/>
    <property type="molecule type" value="Genomic_DNA"/>
</dbReference>
<dbReference type="RefSeq" id="XP_002543479.1">
    <property type="nucleotide sequence ID" value="XM_002543433.1"/>
</dbReference>
<name>C4JNJ7_UNCRE</name>
<dbReference type="InterPro" id="IPR014942">
    <property type="entry name" value="AbiEii"/>
</dbReference>
<dbReference type="Proteomes" id="UP000002058">
    <property type="component" value="Unassembled WGS sequence"/>
</dbReference>
<gene>
    <name evidence="2" type="ORF">UREG_02995</name>
</gene>
<feature type="region of interest" description="Disordered" evidence="1">
    <location>
        <begin position="1"/>
        <end position="24"/>
    </location>
</feature>
<dbReference type="InParanoid" id="C4JNJ7"/>
<dbReference type="SUPFAM" id="SSF81301">
    <property type="entry name" value="Nucleotidyltransferase"/>
    <property type="match status" value="1"/>
</dbReference>